<evidence type="ECO:0000313" key="2">
    <source>
        <dbReference type="Proteomes" id="UP000054248"/>
    </source>
</evidence>
<reference evidence="1 2" key="1">
    <citation type="submission" date="2014-04" db="EMBL/GenBank/DDBJ databases">
        <authorList>
            <consortium name="DOE Joint Genome Institute"/>
            <person name="Kuo A."/>
            <person name="Girlanda M."/>
            <person name="Perotto S."/>
            <person name="Kohler A."/>
            <person name="Nagy L.G."/>
            <person name="Floudas D."/>
            <person name="Copeland A."/>
            <person name="Barry K.W."/>
            <person name="Cichocki N."/>
            <person name="Veneault-Fourrey C."/>
            <person name="LaButti K."/>
            <person name="Lindquist E.A."/>
            <person name="Lipzen A."/>
            <person name="Lundell T."/>
            <person name="Morin E."/>
            <person name="Murat C."/>
            <person name="Sun H."/>
            <person name="Tunlid A."/>
            <person name="Henrissat B."/>
            <person name="Grigoriev I.V."/>
            <person name="Hibbett D.S."/>
            <person name="Martin F."/>
            <person name="Nordberg H.P."/>
            <person name="Cantor M.N."/>
            <person name="Hua S.X."/>
        </authorList>
    </citation>
    <scope>NUCLEOTIDE SEQUENCE [LARGE SCALE GENOMIC DNA]</scope>
    <source>
        <strain evidence="1 2">MUT 4182</strain>
    </source>
</reference>
<gene>
    <name evidence="1" type="ORF">M407DRAFT_215448</name>
</gene>
<keyword evidence="2" id="KW-1185">Reference proteome</keyword>
<dbReference type="InterPro" id="IPR032675">
    <property type="entry name" value="LRR_dom_sf"/>
</dbReference>
<reference evidence="2" key="2">
    <citation type="submission" date="2015-01" db="EMBL/GenBank/DDBJ databases">
        <title>Evolutionary Origins and Diversification of the Mycorrhizal Mutualists.</title>
        <authorList>
            <consortium name="DOE Joint Genome Institute"/>
            <consortium name="Mycorrhizal Genomics Consortium"/>
            <person name="Kohler A."/>
            <person name="Kuo A."/>
            <person name="Nagy L.G."/>
            <person name="Floudas D."/>
            <person name="Copeland A."/>
            <person name="Barry K.W."/>
            <person name="Cichocki N."/>
            <person name="Veneault-Fourrey C."/>
            <person name="LaButti K."/>
            <person name="Lindquist E.A."/>
            <person name="Lipzen A."/>
            <person name="Lundell T."/>
            <person name="Morin E."/>
            <person name="Murat C."/>
            <person name="Riley R."/>
            <person name="Ohm R."/>
            <person name="Sun H."/>
            <person name="Tunlid A."/>
            <person name="Henrissat B."/>
            <person name="Grigoriev I.V."/>
            <person name="Hibbett D.S."/>
            <person name="Martin F."/>
        </authorList>
    </citation>
    <scope>NUCLEOTIDE SEQUENCE [LARGE SCALE GENOMIC DNA]</scope>
    <source>
        <strain evidence="2">MUT 4182</strain>
    </source>
</reference>
<evidence type="ECO:0000313" key="1">
    <source>
        <dbReference type="EMBL" id="KIO23074.1"/>
    </source>
</evidence>
<dbReference type="Proteomes" id="UP000054248">
    <property type="component" value="Unassembled WGS sequence"/>
</dbReference>
<dbReference type="AlphaFoldDB" id="A0A0C3QDV4"/>
<name>A0A0C3QDV4_9AGAM</name>
<dbReference type="EMBL" id="KN823093">
    <property type="protein sequence ID" value="KIO23074.1"/>
    <property type="molecule type" value="Genomic_DNA"/>
</dbReference>
<organism evidence="1 2">
    <name type="scientific">Tulasnella calospora MUT 4182</name>
    <dbReference type="NCBI Taxonomy" id="1051891"/>
    <lineage>
        <taxon>Eukaryota</taxon>
        <taxon>Fungi</taxon>
        <taxon>Dikarya</taxon>
        <taxon>Basidiomycota</taxon>
        <taxon>Agaricomycotina</taxon>
        <taxon>Agaricomycetes</taxon>
        <taxon>Cantharellales</taxon>
        <taxon>Tulasnellaceae</taxon>
        <taxon>Tulasnella</taxon>
    </lineage>
</organism>
<proteinExistence type="predicted"/>
<accession>A0A0C3QDV4</accession>
<dbReference type="OrthoDB" id="3232308at2759"/>
<dbReference type="SUPFAM" id="SSF52058">
    <property type="entry name" value="L domain-like"/>
    <property type="match status" value="1"/>
</dbReference>
<sequence>MEDRYKSSVAEGNSASVAQISWRARGVPMELIMNILLSALSDLQHNPFGNEPSALKCLYKIRLVNSAWCYVIDVALERSKDKLLSILCRSNAFAKAPLFMSKITPHIERWGVVDLSDMALEHLPQTRAPRLQELILTRRNDISVPKLSPGVFGGNVNLLQRLALHHVTFAGEHPPDFGKNLRSLVIRQSNNRHTHITYTHIYRLLLLQRSLVEVEIQACQWSHNTQNLEMLADIDLPSLRSFKLLGLGSNSPAHTLLLQKIKAPNCTSFEFRIHDPIEEPLGVLWAVAPYFASVVTAIPEDLKFSLVFDPDFTIAIGRGEKKFKVTLSDNCRDAGLDWVANMLARYQPKVTCFSISGLWTRLDEDLFHVGGSMLGVWNALGRPMAPTTEGSAGRWLLPDLERLVVKNREGIEELHEFFVAAVQAREVTAVQSPTSGHSAGDYPKALTNVEYQSGPPAKQDRRLFDLLGGRLFVEYLE</sequence>
<dbReference type="Gene3D" id="3.80.10.10">
    <property type="entry name" value="Ribonuclease Inhibitor"/>
    <property type="match status" value="1"/>
</dbReference>
<protein>
    <submittedName>
        <fullName evidence="1">Uncharacterized protein</fullName>
    </submittedName>
</protein>
<dbReference type="HOGENOM" id="CLU_572658_0_0_1"/>